<keyword evidence="1" id="KW-0472">Membrane</keyword>
<sequence length="175" mass="19700">MPIIYSLFLGFLLGYLGQRARLCFIGGMRDYFLVKDTYLIKGLFSFFFGAFLGFFLFHYIIPFITLKTFPWFINGTSIFIKKWKVIGIEATPNPILPVPGDPISWSPKLFYHLILAFIGGIMVGFFSVLAGGCPFRQHVMAAEGSYSALSYIIGFISGAVIFHKFLVPLIKAILK</sequence>
<dbReference type="EMBL" id="DRBS01000292">
    <property type="protein sequence ID" value="HDD44752.1"/>
    <property type="molecule type" value="Genomic_DNA"/>
</dbReference>
<organism evidence="2">
    <name type="scientific">Desulfofervidus auxilii</name>
    <dbReference type="NCBI Taxonomy" id="1621989"/>
    <lineage>
        <taxon>Bacteria</taxon>
        <taxon>Pseudomonadati</taxon>
        <taxon>Thermodesulfobacteriota</taxon>
        <taxon>Candidatus Desulfofervidia</taxon>
        <taxon>Candidatus Desulfofervidales</taxon>
        <taxon>Candidatus Desulfofervidaceae</taxon>
        <taxon>Candidatus Desulfofervidus</taxon>
    </lineage>
</organism>
<feature type="transmembrane region" description="Helical" evidence="1">
    <location>
        <begin position="109"/>
        <end position="129"/>
    </location>
</feature>
<keyword evidence="1" id="KW-1133">Transmembrane helix</keyword>
<reference evidence="2" key="1">
    <citation type="journal article" date="2020" name="mSystems">
        <title>Genome- and Community-Level Interaction Insights into Carbon Utilization and Element Cycling Functions of Hydrothermarchaeota in Hydrothermal Sediment.</title>
        <authorList>
            <person name="Zhou Z."/>
            <person name="Liu Y."/>
            <person name="Xu W."/>
            <person name="Pan J."/>
            <person name="Luo Z.H."/>
            <person name="Li M."/>
        </authorList>
    </citation>
    <scope>NUCLEOTIDE SEQUENCE [LARGE SCALE GENOMIC DNA]</scope>
    <source>
        <strain evidence="2">HyVt-233</strain>
    </source>
</reference>
<feature type="transmembrane region" description="Helical" evidence="1">
    <location>
        <begin position="149"/>
        <end position="170"/>
    </location>
</feature>
<feature type="transmembrane region" description="Helical" evidence="1">
    <location>
        <begin position="43"/>
        <end position="61"/>
    </location>
</feature>
<name>A0A7C0YAR4_DESA2</name>
<keyword evidence="1" id="KW-0812">Transmembrane</keyword>
<dbReference type="AlphaFoldDB" id="A0A7C0YAR4"/>
<dbReference type="Pfam" id="PF04143">
    <property type="entry name" value="Sulf_transp"/>
    <property type="match status" value="1"/>
</dbReference>
<evidence type="ECO:0000256" key="1">
    <source>
        <dbReference type="SAM" id="Phobius"/>
    </source>
</evidence>
<accession>A0A7C0YAR4</accession>
<dbReference type="Proteomes" id="UP000886289">
    <property type="component" value="Unassembled WGS sequence"/>
</dbReference>
<dbReference type="InterPro" id="IPR007272">
    <property type="entry name" value="Sulf_transp_TsuA/YedE"/>
</dbReference>
<gene>
    <name evidence="2" type="ORF">ENG63_07835</name>
</gene>
<proteinExistence type="predicted"/>
<evidence type="ECO:0000313" key="2">
    <source>
        <dbReference type="EMBL" id="HDD44752.1"/>
    </source>
</evidence>
<protein>
    <submittedName>
        <fullName evidence="2">Transporter</fullName>
    </submittedName>
</protein>
<comment type="caution">
    <text evidence="2">The sequence shown here is derived from an EMBL/GenBank/DDBJ whole genome shotgun (WGS) entry which is preliminary data.</text>
</comment>